<dbReference type="Gene3D" id="3.90.50.10">
    <property type="entry name" value="Photosynthetic Reaction Center, subunit H, domain 2"/>
    <property type="match status" value="1"/>
</dbReference>
<dbReference type="GO" id="GO:0019684">
    <property type="term" value="P:photosynthesis, light reaction"/>
    <property type="evidence" value="ECO:0007669"/>
    <property type="project" value="InterPro"/>
</dbReference>
<protein>
    <submittedName>
        <fullName evidence="3">PRC domain containing protein</fullName>
    </submittedName>
</protein>
<dbReference type="RefSeq" id="WP_048480846.1">
    <property type="nucleotide sequence ID" value="NZ_JBIRUD010000003.1"/>
</dbReference>
<dbReference type="OrthoDB" id="510842at2"/>
<proteinExistence type="predicted"/>
<dbReference type="STRING" id="66430.ACS04_34785"/>
<evidence type="ECO:0000313" key="4">
    <source>
        <dbReference type="Proteomes" id="UP000035932"/>
    </source>
</evidence>
<dbReference type="EMBL" id="LFML01000163">
    <property type="protein sequence ID" value="KMO93456.1"/>
    <property type="molecule type" value="Genomic_DNA"/>
</dbReference>
<dbReference type="Pfam" id="PF05239">
    <property type="entry name" value="PRC"/>
    <property type="match status" value="1"/>
</dbReference>
<dbReference type="SUPFAM" id="SSF50346">
    <property type="entry name" value="PRC-barrel domain"/>
    <property type="match status" value="1"/>
</dbReference>
<sequence length="116" mass="13091">MSADMWSYDPATNYTPGTRLIGFKVEASDGHIGKVDEHTEDVDASYIVVDTGPWIFGKHVLIPAGAIARIDMNDEKIHLNLTKDQIKDSPEYDKEEHRGDAAYRGRLDQYYGHDHS</sequence>
<dbReference type="InterPro" id="IPR027275">
    <property type="entry name" value="PRC-brl_dom"/>
</dbReference>
<dbReference type="InterPro" id="IPR014747">
    <property type="entry name" value="Bac_photo_RC_H_C"/>
</dbReference>
<organism evidence="3 4">
    <name type="scientific">Streptomyces roseus</name>
    <dbReference type="NCBI Taxonomy" id="66430"/>
    <lineage>
        <taxon>Bacteria</taxon>
        <taxon>Bacillati</taxon>
        <taxon>Actinomycetota</taxon>
        <taxon>Actinomycetes</taxon>
        <taxon>Kitasatosporales</taxon>
        <taxon>Streptomycetaceae</taxon>
        <taxon>Streptomyces</taxon>
    </lineage>
</organism>
<feature type="domain" description="PRC-barrel" evidence="2">
    <location>
        <begin position="18"/>
        <end position="85"/>
    </location>
</feature>
<dbReference type="AlphaFoldDB" id="A0A0J7A848"/>
<evidence type="ECO:0000259" key="2">
    <source>
        <dbReference type="Pfam" id="PF05239"/>
    </source>
</evidence>
<dbReference type="InterPro" id="IPR011033">
    <property type="entry name" value="PRC_barrel-like_sf"/>
</dbReference>
<reference evidence="3 4" key="1">
    <citation type="submission" date="2015-06" db="EMBL/GenBank/DDBJ databases">
        <title>Recapitulation of the evolution of biosynthetic gene clusters reveals hidden chemical diversity on bacterial genomes.</title>
        <authorList>
            <person name="Cruz-Morales P."/>
            <person name="Martinez-Guerrero C."/>
            <person name="Morales-Escalante M.A."/>
            <person name="Yanez-Guerra L.A."/>
            <person name="Kopp J.F."/>
            <person name="Feldmann J."/>
            <person name="Ramos-Aboites H.E."/>
            <person name="Barona-Gomez F."/>
        </authorList>
    </citation>
    <scope>NUCLEOTIDE SEQUENCE [LARGE SCALE GENOMIC DNA]</scope>
    <source>
        <strain evidence="3 4">ATCC 31245</strain>
    </source>
</reference>
<accession>A0A0J7A848</accession>
<name>A0A0J7A848_9ACTN</name>
<feature type="region of interest" description="Disordered" evidence="1">
    <location>
        <begin position="88"/>
        <end position="116"/>
    </location>
</feature>
<comment type="caution">
    <text evidence="3">The sequence shown here is derived from an EMBL/GenBank/DDBJ whole genome shotgun (WGS) entry which is preliminary data.</text>
</comment>
<dbReference type="PATRIC" id="fig|66430.4.peg.1715"/>
<evidence type="ECO:0000256" key="1">
    <source>
        <dbReference type="SAM" id="MobiDB-lite"/>
    </source>
</evidence>
<dbReference type="Proteomes" id="UP000035932">
    <property type="component" value="Unassembled WGS sequence"/>
</dbReference>
<gene>
    <name evidence="3" type="ORF">ACS04_34785</name>
</gene>
<evidence type="ECO:0000313" key="3">
    <source>
        <dbReference type="EMBL" id="KMO93456.1"/>
    </source>
</evidence>
<dbReference type="GO" id="GO:0030077">
    <property type="term" value="C:plasma membrane light-harvesting complex"/>
    <property type="evidence" value="ECO:0007669"/>
    <property type="project" value="InterPro"/>
</dbReference>
<keyword evidence="4" id="KW-1185">Reference proteome</keyword>